<proteinExistence type="predicted"/>
<keyword evidence="2" id="KW-0812">Transmembrane</keyword>
<feature type="transmembrane region" description="Helical" evidence="2">
    <location>
        <begin position="86"/>
        <end position="105"/>
    </location>
</feature>
<gene>
    <name evidence="3" type="ORF">Pmi06nite_18920</name>
</gene>
<dbReference type="Proteomes" id="UP000650628">
    <property type="component" value="Unassembled WGS sequence"/>
</dbReference>
<evidence type="ECO:0000313" key="3">
    <source>
        <dbReference type="EMBL" id="GII28450.1"/>
    </source>
</evidence>
<feature type="transmembrane region" description="Helical" evidence="2">
    <location>
        <begin position="184"/>
        <end position="209"/>
    </location>
</feature>
<dbReference type="NCBIfam" id="NF038065">
    <property type="entry name" value="Pr6Pr"/>
    <property type="match status" value="1"/>
</dbReference>
<dbReference type="RefSeq" id="WP_203952498.1">
    <property type="nucleotide sequence ID" value="NZ_BOOO01000009.1"/>
</dbReference>
<accession>A0A8J3TJR4</accession>
<evidence type="ECO:0000256" key="2">
    <source>
        <dbReference type="SAM" id="Phobius"/>
    </source>
</evidence>
<sequence>MVAASPARPRPILPVLVAVALLLLATITFVVIDPLLAWDDANPLLGRGRLFLYFTTQSNLLAVTACVVFGVALVRGRHPGQAAEYLRGLAVVDMAITGLVANALLAEPGSPWSLSDFVLHQAVPVLMVAWWIVVPPARPLPVAAAALWLVHPAIWTAMALTYAAESSDHWYPYFFLDPVEAGGWGGVAVFVAAIHLVIAVLGLGAVLASRARWSGGVWRALWREEHPEGGTSDPVSPTIAAQRMN</sequence>
<feature type="transmembrane region" description="Helical" evidence="2">
    <location>
        <begin position="12"/>
        <end position="32"/>
    </location>
</feature>
<feature type="region of interest" description="Disordered" evidence="1">
    <location>
        <begin position="226"/>
        <end position="245"/>
    </location>
</feature>
<comment type="caution">
    <text evidence="3">The sequence shown here is derived from an EMBL/GenBank/DDBJ whole genome shotgun (WGS) entry which is preliminary data.</text>
</comment>
<protein>
    <recommendedName>
        <fullName evidence="5">Pr6Pr family membrane protein</fullName>
    </recommendedName>
</protein>
<keyword evidence="4" id="KW-1185">Reference proteome</keyword>
<dbReference type="InterPro" id="IPR049713">
    <property type="entry name" value="Pr6Pr-like"/>
</dbReference>
<feature type="transmembrane region" description="Helical" evidence="2">
    <location>
        <begin position="52"/>
        <end position="74"/>
    </location>
</feature>
<name>A0A8J3TJR4_9ACTN</name>
<evidence type="ECO:0000313" key="4">
    <source>
        <dbReference type="Proteomes" id="UP000650628"/>
    </source>
</evidence>
<evidence type="ECO:0008006" key="5">
    <source>
        <dbReference type="Google" id="ProtNLM"/>
    </source>
</evidence>
<evidence type="ECO:0000256" key="1">
    <source>
        <dbReference type="SAM" id="MobiDB-lite"/>
    </source>
</evidence>
<feature type="transmembrane region" description="Helical" evidence="2">
    <location>
        <begin position="146"/>
        <end position="164"/>
    </location>
</feature>
<organism evidence="3 4">
    <name type="scientific">Planotetraspora mira</name>
    <dbReference type="NCBI Taxonomy" id="58121"/>
    <lineage>
        <taxon>Bacteria</taxon>
        <taxon>Bacillati</taxon>
        <taxon>Actinomycetota</taxon>
        <taxon>Actinomycetes</taxon>
        <taxon>Streptosporangiales</taxon>
        <taxon>Streptosporangiaceae</taxon>
        <taxon>Planotetraspora</taxon>
    </lineage>
</organism>
<feature type="transmembrane region" description="Helical" evidence="2">
    <location>
        <begin position="117"/>
        <end position="134"/>
    </location>
</feature>
<keyword evidence="2" id="KW-0472">Membrane</keyword>
<reference evidence="3 4" key="1">
    <citation type="submission" date="2021-01" db="EMBL/GenBank/DDBJ databases">
        <title>Whole genome shotgun sequence of Planotetraspora mira NBRC 15435.</title>
        <authorList>
            <person name="Komaki H."/>
            <person name="Tamura T."/>
        </authorList>
    </citation>
    <scope>NUCLEOTIDE SEQUENCE [LARGE SCALE GENOMIC DNA]</scope>
    <source>
        <strain evidence="3 4">NBRC 15435</strain>
    </source>
</reference>
<dbReference type="AlphaFoldDB" id="A0A8J3TJR4"/>
<dbReference type="EMBL" id="BOOO01000009">
    <property type="protein sequence ID" value="GII28450.1"/>
    <property type="molecule type" value="Genomic_DNA"/>
</dbReference>
<keyword evidence="2" id="KW-1133">Transmembrane helix</keyword>